<evidence type="ECO:0000256" key="8">
    <source>
        <dbReference type="ARBA" id="ARBA00022741"/>
    </source>
</evidence>
<dbReference type="Pfam" id="PF00512">
    <property type="entry name" value="HisKA"/>
    <property type="match status" value="1"/>
</dbReference>
<evidence type="ECO:0000256" key="1">
    <source>
        <dbReference type="ARBA" id="ARBA00000085"/>
    </source>
</evidence>
<dbReference type="GO" id="GO:0016301">
    <property type="term" value="F:kinase activity"/>
    <property type="evidence" value="ECO:0007669"/>
    <property type="project" value="UniProtKB-KW"/>
</dbReference>
<evidence type="ECO:0000256" key="4">
    <source>
        <dbReference type="ARBA" id="ARBA00022475"/>
    </source>
</evidence>
<keyword evidence="4" id="KW-1003">Cell membrane</keyword>
<evidence type="ECO:0000313" key="18">
    <source>
        <dbReference type="Proteomes" id="UP001165460"/>
    </source>
</evidence>
<dbReference type="InterPro" id="IPR050398">
    <property type="entry name" value="HssS/ArlS-like"/>
</dbReference>
<evidence type="ECO:0000256" key="12">
    <source>
        <dbReference type="ARBA" id="ARBA00023012"/>
    </source>
</evidence>
<keyword evidence="8" id="KW-0547">Nucleotide-binding</keyword>
<dbReference type="SUPFAM" id="SSF47384">
    <property type="entry name" value="Homodimeric domain of signal transducing histidine kinase"/>
    <property type="match status" value="1"/>
</dbReference>
<comment type="subcellular location">
    <subcellularLocation>
        <location evidence="2">Cell membrane</location>
        <topology evidence="2">Multi-pass membrane protein</topology>
    </subcellularLocation>
</comment>
<keyword evidence="9 17" id="KW-0418">Kinase</keyword>
<proteinExistence type="predicted"/>
<dbReference type="SMART" id="SM00388">
    <property type="entry name" value="HisKA"/>
    <property type="match status" value="1"/>
</dbReference>
<evidence type="ECO:0000259" key="15">
    <source>
        <dbReference type="PROSITE" id="PS50109"/>
    </source>
</evidence>
<dbReference type="PROSITE" id="PS50885">
    <property type="entry name" value="HAMP"/>
    <property type="match status" value="1"/>
</dbReference>
<dbReference type="PRINTS" id="PR00344">
    <property type="entry name" value="BCTRLSENSOR"/>
</dbReference>
<dbReference type="RefSeq" id="WP_243361985.1">
    <property type="nucleotide sequence ID" value="NZ_JALGBH010000002.1"/>
</dbReference>
<evidence type="ECO:0000256" key="11">
    <source>
        <dbReference type="ARBA" id="ARBA00022989"/>
    </source>
</evidence>
<dbReference type="PROSITE" id="PS50109">
    <property type="entry name" value="HIS_KIN"/>
    <property type="match status" value="1"/>
</dbReference>
<dbReference type="SMART" id="SM00304">
    <property type="entry name" value="HAMP"/>
    <property type="match status" value="1"/>
</dbReference>
<dbReference type="Pfam" id="PF02518">
    <property type="entry name" value="HATPase_c"/>
    <property type="match status" value="1"/>
</dbReference>
<feature type="transmembrane region" description="Helical" evidence="14">
    <location>
        <begin position="155"/>
        <end position="175"/>
    </location>
</feature>
<feature type="domain" description="Histidine kinase" evidence="15">
    <location>
        <begin position="237"/>
        <end position="452"/>
    </location>
</feature>
<evidence type="ECO:0000313" key="17">
    <source>
        <dbReference type="EMBL" id="MCJ0743005.1"/>
    </source>
</evidence>
<dbReference type="CDD" id="cd00082">
    <property type="entry name" value="HisKA"/>
    <property type="match status" value="1"/>
</dbReference>
<sequence>MKIKNRLALYFTLISATMLLGTLGAIYFTFIKFLESDFYDRLNDRAYITARLYLEADEISSDSLNKVRNQYLETLHNEVVRIYNMSNDAAFIGDDQRYWTSDVINEVRQRKKLKFKEGQRQVVGIFYKDNQGDFVILASAIDQSTLKRTEKLRKIMLVFFFIILSIILLSSRWVANRILRPLDLFIDDVKKIKSNNLDYRVQEGKNKDEIGLLAQDFNNLMEHLEQAFALQKTFVSNASHELRTPITSILMSAEITLSQPRTEEYYKAALTSVIDDIEKMDHIINGLLSLAQSDLEIGTDEQQEIRIDEMLWDLQKEWKRLHDAELILNFSENSQNQEALLIKTNPVLLQIAINNIIANAFKFSDFQSVHCTISASADFINIHIMDQGTGIEPSNYEQIFKPFQSLYTYKEHKGKGLGLYMAHKIILLLKGEISFNSVLGQGTTFSVKLPKF</sequence>
<keyword evidence="7 14" id="KW-0812">Transmembrane</keyword>
<keyword evidence="5" id="KW-0597">Phosphoprotein</keyword>
<evidence type="ECO:0000256" key="9">
    <source>
        <dbReference type="ARBA" id="ARBA00022777"/>
    </source>
</evidence>
<evidence type="ECO:0000256" key="10">
    <source>
        <dbReference type="ARBA" id="ARBA00022840"/>
    </source>
</evidence>
<dbReference type="Gene3D" id="3.30.565.10">
    <property type="entry name" value="Histidine kinase-like ATPase, C-terminal domain"/>
    <property type="match status" value="1"/>
</dbReference>
<comment type="caution">
    <text evidence="17">The sequence shown here is derived from an EMBL/GenBank/DDBJ whole genome shotgun (WGS) entry which is preliminary data.</text>
</comment>
<keyword evidence="6" id="KW-0808">Transferase</keyword>
<feature type="transmembrane region" description="Helical" evidence="14">
    <location>
        <begin position="7"/>
        <end position="30"/>
    </location>
</feature>
<gene>
    <name evidence="17" type="ORF">MMF97_09810</name>
</gene>
<protein>
    <recommendedName>
        <fullName evidence="3">histidine kinase</fullName>
        <ecNumber evidence="3">2.7.13.3</ecNumber>
    </recommendedName>
</protein>
<keyword evidence="10" id="KW-0067">ATP-binding</keyword>
<dbReference type="SUPFAM" id="SSF55874">
    <property type="entry name" value="ATPase domain of HSP90 chaperone/DNA topoisomerase II/histidine kinase"/>
    <property type="match status" value="1"/>
</dbReference>
<dbReference type="Gene3D" id="6.10.340.10">
    <property type="match status" value="1"/>
</dbReference>
<dbReference type="InterPro" id="IPR036890">
    <property type="entry name" value="HATPase_C_sf"/>
</dbReference>
<evidence type="ECO:0000256" key="6">
    <source>
        <dbReference type="ARBA" id="ARBA00022679"/>
    </source>
</evidence>
<dbReference type="Proteomes" id="UP001165460">
    <property type="component" value="Unassembled WGS sequence"/>
</dbReference>
<name>A0ABS9ZXH0_9SPHI</name>
<accession>A0ABS9ZXH0</accession>
<dbReference type="SUPFAM" id="SSF158472">
    <property type="entry name" value="HAMP domain-like"/>
    <property type="match status" value="1"/>
</dbReference>
<evidence type="ECO:0000256" key="7">
    <source>
        <dbReference type="ARBA" id="ARBA00022692"/>
    </source>
</evidence>
<dbReference type="Pfam" id="PF00672">
    <property type="entry name" value="HAMP"/>
    <property type="match status" value="1"/>
</dbReference>
<dbReference type="CDD" id="cd06225">
    <property type="entry name" value="HAMP"/>
    <property type="match status" value="1"/>
</dbReference>
<evidence type="ECO:0000256" key="5">
    <source>
        <dbReference type="ARBA" id="ARBA00022553"/>
    </source>
</evidence>
<feature type="domain" description="HAMP" evidence="16">
    <location>
        <begin position="176"/>
        <end position="229"/>
    </location>
</feature>
<dbReference type="SMART" id="SM00387">
    <property type="entry name" value="HATPase_c"/>
    <property type="match status" value="1"/>
</dbReference>
<evidence type="ECO:0000259" key="16">
    <source>
        <dbReference type="PROSITE" id="PS50885"/>
    </source>
</evidence>
<organism evidence="17 18">
    <name type="scientific">Pedobacter montanisoli</name>
    <dbReference type="NCBI Taxonomy" id="2923277"/>
    <lineage>
        <taxon>Bacteria</taxon>
        <taxon>Pseudomonadati</taxon>
        <taxon>Bacteroidota</taxon>
        <taxon>Sphingobacteriia</taxon>
        <taxon>Sphingobacteriales</taxon>
        <taxon>Sphingobacteriaceae</taxon>
        <taxon>Pedobacter</taxon>
    </lineage>
</organism>
<dbReference type="PANTHER" id="PTHR45528:SF1">
    <property type="entry name" value="SENSOR HISTIDINE KINASE CPXA"/>
    <property type="match status" value="1"/>
</dbReference>
<dbReference type="EMBL" id="JALGBH010000002">
    <property type="protein sequence ID" value="MCJ0743005.1"/>
    <property type="molecule type" value="Genomic_DNA"/>
</dbReference>
<keyword evidence="18" id="KW-1185">Reference proteome</keyword>
<keyword evidence="13 14" id="KW-0472">Membrane</keyword>
<dbReference type="InterPro" id="IPR003660">
    <property type="entry name" value="HAMP_dom"/>
</dbReference>
<evidence type="ECO:0000256" key="2">
    <source>
        <dbReference type="ARBA" id="ARBA00004651"/>
    </source>
</evidence>
<evidence type="ECO:0000256" key="14">
    <source>
        <dbReference type="SAM" id="Phobius"/>
    </source>
</evidence>
<keyword evidence="11 14" id="KW-1133">Transmembrane helix</keyword>
<dbReference type="InterPro" id="IPR036097">
    <property type="entry name" value="HisK_dim/P_sf"/>
</dbReference>
<dbReference type="InterPro" id="IPR004358">
    <property type="entry name" value="Sig_transdc_His_kin-like_C"/>
</dbReference>
<keyword evidence="12" id="KW-0902">Two-component regulatory system</keyword>
<evidence type="ECO:0000256" key="13">
    <source>
        <dbReference type="ARBA" id="ARBA00023136"/>
    </source>
</evidence>
<dbReference type="EC" id="2.7.13.3" evidence="3"/>
<comment type="catalytic activity">
    <reaction evidence="1">
        <text>ATP + protein L-histidine = ADP + protein N-phospho-L-histidine.</text>
        <dbReference type="EC" id="2.7.13.3"/>
    </reaction>
</comment>
<dbReference type="Gene3D" id="1.10.287.130">
    <property type="match status" value="1"/>
</dbReference>
<dbReference type="PANTHER" id="PTHR45528">
    <property type="entry name" value="SENSOR HISTIDINE KINASE CPXA"/>
    <property type="match status" value="1"/>
</dbReference>
<evidence type="ECO:0000256" key="3">
    <source>
        <dbReference type="ARBA" id="ARBA00012438"/>
    </source>
</evidence>
<dbReference type="InterPro" id="IPR005467">
    <property type="entry name" value="His_kinase_dom"/>
</dbReference>
<dbReference type="InterPro" id="IPR003594">
    <property type="entry name" value="HATPase_dom"/>
</dbReference>
<dbReference type="InterPro" id="IPR003661">
    <property type="entry name" value="HisK_dim/P_dom"/>
</dbReference>
<reference evidence="17" key="1">
    <citation type="submission" date="2022-03" db="EMBL/GenBank/DDBJ databases">
        <authorList>
            <person name="Woo C.Y."/>
        </authorList>
    </citation>
    <scope>NUCLEOTIDE SEQUENCE</scope>
    <source>
        <strain evidence="17">CYS-01</strain>
    </source>
</reference>